<name>A0A516SFA8_9NEIS</name>
<dbReference type="RefSeq" id="WP_144278238.1">
    <property type="nucleotide sequence ID" value="NZ_CP041730.1"/>
</dbReference>
<protein>
    <submittedName>
        <fullName evidence="1">Uncharacterized protein</fullName>
    </submittedName>
</protein>
<keyword evidence="2" id="KW-1185">Reference proteome</keyword>
<gene>
    <name evidence="1" type="ORF">FNU76_10965</name>
</gene>
<evidence type="ECO:0000313" key="2">
    <source>
        <dbReference type="Proteomes" id="UP000317550"/>
    </source>
</evidence>
<dbReference type="Proteomes" id="UP000317550">
    <property type="component" value="Chromosome"/>
</dbReference>
<dbReference type="EMBL" id="CP041730">
    <property type="protein sequence ID" value="QDQ26844.1"/>
    <property type="molecule type" value="Genomic_DNA"/>
</dbReference>
<reference evidence="2" key="1">
    <citation type="submission" date="2019-07" db="EMBL/GenBank/DDBJ databases">
        <title>Chitinimonas sp. nov., isolated from Ny-Alesund, arctica soil.</title>
        <authorList>
            <person name="Xu Q."/>
            <person name="Peng F."/>
        </authorList>
    </citation>
    <scope>NUCLEOTIDE SEQUENCE [LARGE SCALE GENOMIC DNA]</scope>
    <source>
        <strain evidence="2">R3-44</strain>
    </source>
</reference>
<evidence type="ECO:0000313" key="1">
    <source>
        <dbReference type="EMBL" id="QDQ26844.1"/>
    </source>
</evidence>
<proteinExistence type="predicted"/>
<sequence length="141" mass="15931">MAGGNWFSTILSAFASLFGAKPAQKTDHSPIQHTRVARRMAGHWPVWVELSKTTREQRPPRPDSMLSLRFSASDGPLLRSLKIQSRDFEGSYVEEKKAALVQLPERLVEELMRGGDNPVYVEAFLDGETLGSRKFDIPLRY</sequence>
<dbReference type="KEGG" id="cari:FNU76_10965"/>
<dbReference type="AlphaFoldDB" id="A0A516SFA8"/>
<organism evidence="1 2">
    <name type="scientific">Chitinimonas arctica</name>
    <dbReference type="NCBI Taxonomy" id="2594795"/>
    <lineage>
        <taxon>Bacteria</taxon>
        <taxon>Pseudomonadati</taxon>
        <taxon>Pseudomonadota</taxon>
        <taxon>Betaproteobacteria</taxon>
        <taxon>Neisseriales</taxon>
        <taxon>Chitinibacteraceae</taxon>
        <taxon>Chitinimonas</taxon>
    </lineage>
</organism>
<accession>A0A516SFA8</accession>
<dbReference type="OrthoDB" id="9842508at2"/>